<protein>
    <submittedName>
        <fullName evidence="1">Uncharacterized protein</fullName>
    </submittedName>
</protein>
<accession>A0A967EHV0</accession>
<evidence type="ECO:0000313" key="2">
    <source>
        <dbReference type="Proteomes" id="UP000744769"/>
    </source>
</evidence>
<dbReference type="Proteomes" id="UP000744769">
    <property type="component" value="Unassembled WGS sequence"/>
</dbReference>
<dbReference type="AlphaFoldDB" id="A0A967EHV0"/>
<proteinExistence type="predicted"/>
<dbReference type="EMBL" id="JAAOIV010000013">
    <property type="protein sequence ID" value="NHN57153.1"/>
    <property type="molecule type" value="Genomic_DNA"/>
</dbReference>
<name>A0A967EHV0_9MICO</name>
<reference evidence="1" key="1">
    <citation type="submission" date="2020-03" db="EMBL/GenBank/DDBJ databases">
        <title>Draft sequencing of Calidifontibacter sp. DB0510.</title>
        <authorList>
            <person name="Kim D.-U."/>
        </authorList>
    </citation>
    <scope>NUCLEOTIDE SEQUENCE</scope>
    <source>
        <strain evidence="1">DB0510</strain>
    </source>
</reference>
<organism evidence="1 2">
    <name type="scientific">Metallococcus carri</name>
    <dbReference type="NCBI Taxonomy" id="1656884"/>
    <lineage>
        <taxon>Bacteria</taxon>
        <taxon>Bacillati</taxon>
        <taxon>Actinomycetota</taxon>
        <taxon>Actinomycetes</taxon>
        <taxon>Micrococcales</taxon>
        <taxon>Dermacoccaceae</taxon>
        <taxon>Metallococcus</taxon>
    </lineage>
</organism>
<gene>
    <name evidence="1" type="ORF">G9U51_15385</name>
</gene>
<sequence length="78" mass="7522">MPAASGLVGAELDELEGLEGLELDEPGLGVAEGDELVAVLGLAGGLASELGPVTVPSWQPVSASAAIAAAAALAVRMV</sequence>
<comment type="caution">
    <text evidence="1">The sequence shown here is derived from an EMBL/GenBank/DDBJ whole genome shotgun (WGS) entry which is preliminary data.</text>
</comment>
<evidence type="ECO:0000313" key="1">
    <source>
        <dbReference type="EMBL" id="NHN57153.1"/>
    </source>
</evidence>
<dbReference type="RefSeq" id="WP_166198148.1">
    <property type="nucleotide sequence ID" value="NZ_JAAOIV010000013.1"/>
</dbReference>
<keyword evidence="2" id="KW-1185">Reference proteome</keyword>